<comment type="caution">
    <text evidence="1">The sequence shown here is derived from an EMBL/GenBank/DDBJ whole genome shotgun (WGS) entry which is preliminary data.</text>
</comment>
<dbReference type="InterPro" id="IPR045660">
    <property type="entry name" value="DUF6390"/>
</dbReference>
<protein>
    <submittedName>
        <fullName evidence="1">Uncharacterized protein</fullName>
    </submittedName>
</protein>
<dbReference type="Pfam" id="PF19927">
    <property type="entry name" value="DUF6390"/>
    <property type="match status" value="1"/>
</dbReference>
<proteinExistence type="predicted"/>
<evidence type="ECO:0000313" key="1">
    <source>
        <dbReference type="EMBL" id="OGN09377.1"/>
    </source>
</evidence>
<reference evidence="1 2" key="1">
    <citation type="journal article" date="2016" name="Nat. Commun.">
        <title>Thousands of microbial genomes shed light on interconnected biogeochemical processes in an aquifer system.</title>
        <authorList>
            <person name="Anantharaman K."/>
            <person name="Brown C.T."/>
            <person name="Hug L.A."/>
            <person name="Sharon I."/>
            <person name="Castelle C.J."/>
            <person name="Probst A.J."/>
            <person name="Thomas B.C."/>
            <person name="Singh A."/>
            <person name="Wilkins M.J."/>
            <person name="Karaoz U."/>
            <person name="Brodie E.L."/>
            <person name="Williams K.H."/>
            <person name="Hubbard S.S."/>
            <person name="Banfield J.F."/>
        </authorList>
    </citation>
    <scope>NUCLEOTIDE SEQUENCE [LARGE SCALE GENOMIC DNA]</scope>
</reference>
<evidence type="ECO:0000313" key="2">
    <source>
        <dbReference type="Proteomes" id="UP000178908"/>
    </source>
</evidence>
<organism evidence="1 2">
    <name type="scientific">Candidatus Yanofskybacteria bacterium RIFCSPHIGHO2_02_FULL_39_10</name>
    <dbReference type="NCBI Taxonomy" id="1802674"/>
    <lineage>
        <taxon>Bacteria</taxon>
        <taxon>Candidatus Yanofskyibacteriota</taxon>
    </lineage>
</organism>
<dbReference type="EMBL" id="MGJO01000023">
    <property type="protein sequence ID" value="OGN09377.1"/>
    <property type="molecule type" value="Genomic_DNA"/>
</dbReference>
<name>A0A1F8F899_9BACT</name>
<gene>
    <name evidence="1" type="ORF">A3C61_00740</name>
</gene>
<accession>A0A1F8F899</accession>
<dbReference type="AlphaFoldDB" id="A0A1F8F899"/>
<dbReference type="Proteomes" id="UP000178908">
    <property type="component" value="Unassembled WGS sequence"/>
</dbReference>
<sequence length="243" mass="28195">MDGILRCSRYAFGPNRLHYCGPDANKEIAEYIKNSETDLGLAHLMKQFQTMYPYLKRISEANHIADPFDDEVVEAYWLGNRLLDTIEKKVFYNHLVDDHKISKRLGRKDFKLVEDKISQGAVPHHSFHVLDIWKRTGNLQIEHTLESMDECRISWGTVTKLDGPNVYANVNPLSYNNGKMFIGEPIEKKMLRRLESTYDIEQMKIGDIISIHWSVPCEVINGQQLKALKYYTNLHLQLANQTL</sequence>